<organism evidence="1 2">
    <name type="scientific">Xanthomonas citri pv. citri</name>
    <dbReference type="NCBI Taxonomy" id="611301"/>
    <lineage>
        <taxon>Bacteria</taxon>
        <taxon>Pseudomonadati</taxon>
        <taxon>Pseudomonadota</taxon>
        <taxon>Gammaproteobacteria</taxon>
        <taxon>Lysobacterales</taxon>
        <taxon>Lysobacteraceae</taxon>
        <taxon>Xanthomonas</taxon>
    </lineage>
</organism>
<evidence type="ECO:0000313" key="1">
    <source>
        <dbReference type="EMBL" id="CEG15085.1"/>
    </source>
</evidence>
<accession>A0A0U5FA38</accession>
<evidence type="ECO:0000313" key="2">
    <source>
        <dbReference type="Proteomes" id="UP000052230"/>
    </source>
</evidence>
<gene>
    <name evidence="1" type="ORF">XAC3562_1700008</name>
</gene>
<dbReference type="AlphaFoldDB" id="A0A0U5FA38"/>
<name>A0A0U5FA38_XANCI</name>
<proteinExistence type="predicted"/>
<sequence length="64" mass="6842">MFDKYVDMCICEGGLPKLPSPDGHPKICLLGAWNGAPATALAYTLEHTRIDRPSLADGQACTLP</sequence>
<protein>
    <submittedName>
        <fullName evidence="1">Uncharacterized protein</fullName>
    </submittedName>
</protein>
<dbReference type="Proteomes" id="UP000052230">
    <property type="component" value="Unassembled WGS sequence"/>
</dbReference>
<comment type="caution">
    <text evidence="1">The sequence shown here is derived from an EMBL/GenBank/DDBJ whole genome shotgun (WGS) entry which is preliminary data.</text>
</comment>
<keyword evidence="2" id="KW-1185">Reference proteome</keyword>
<dbReference type="EMBL" id="CCXZ01000080">
    <property type="protein sequence ID" value="CEG15085.1"/>
    <property type="molecule type" value="Genomic_DNA"/>
</dbReference>
<reference evidence="1 2" key="1">
    <citation type="submission" date="2014-09" db="EMBL/GenBank/DDBJ databases">
        <authorList>
            <person name="Regsiter A."/>
        </authorList>
    </citation>
    <scope>NUCLEOTIDE SEQUENCE [LARGE SCALE GENOMIC DNA]</scope>
</reference>